<evidence type="ECO:0000313" key="4">
    <source>
        <dbReference type="EMBL" id="MEC4718121.1"/>
    </source>
</evidence>
<feature type="chain" id="PRO_5046197557" evidence="2">
    <location>
        <begin position="21"/>
        <end position="210"/>
    </location>
</feature>
<dbReference type="PANTHER" id="PTHR36933">
    <property type="entry name" value="SLL0788 PROTEIN"/>
    <property type="match status" value="1"/>
</dbReference>
<dbReference type="Pfam" id="PF03713">
    <property type="entry name" value="DUF305"/>
    <property type="match status" value="1"/>
</dbReference>
<feature type="signal peptide" evidence="2">
    <location>
        <begin position="1"/>
        <end position="20"/>
    </location>
</feature>
<dbReference type="InterPro" id="IPR009078">
    <property type="entry name" value="Ferritin-like_SF"/>
</dbReference>
<gene>
    <name evidence="4" type="ORF">RY831_03110</name>
</gene>
<keyword evidence="2" id="KW-0732">Signal</keyword>
<accession>A0ABU6J3B4</accession>
<comment type="caution">
    <text evidence="4">The sequence shown here is derived from an EMBL/GenBank/DDBJ whole genome shotgun (WGS) entry which is preliminary data.</text>
</comment>
<feature type="region of interest" description="Disordered" evidence="1">
    <location>
        <begin position="20"/>
        <end position="53"/>
    </location>
</feature>
<evidence type="ECO:0000256" key="1">
    <source>
        <dbReference type="SAM" id="MobiDB-lite"/>
    </source>
</evidence>
<dbReference type="Proteomes" id="UP001352263">
    <property type="component" value="Unassembled WGS sequence"/>
</dbReference>
<evidence type="ECO:0000313" key="5">
    <source>
        <dbReference type="Proteomes" id="UP001352263"/>
    </source>
</evidence>
<dbReference type="RefSeq" id="WP_326504875.1">
    <property type="nucleotide sequence ID" value="NZ_JAWIIV010000002.1"/>
</dbReference>
<protein>
    <submittedName>
        <fullName evidence="4">DUF305 domain-containing protein</fullName>
    </submittedName>
</protein>
<reference evidence="4 5" key="1">
    <citation type="submission" date="2023-10" db="EMBL/GenBank/DDBJ databases">
        <title>Noviherbaspirillum sp. CPCC 100848 genome assembly.</title>
        <authorList>
            <person name="Li X.Y."/>
            <person name="Fang X.M."/>
        </authorList>
    </citation>
    <scope>NUCLEOTIDE SEQUENCE [LARGE SCALE GENOMIC DNA]</scope>
    <source>
        <strain evidence="4 5">CPCC 100848</strain>
    </source>
</reference>
<evidence type="ECO:0000259" key="3">
    <source>
        <dbReference type="Pfam" id="PF03713"/>
    </source>
</evidence>
<dbReference type="EMBL" id="JAWIIV010000002">
    <property type="protein sequence ID" value="MEC4718121.1"/>
    <property type="molecule type" value="Genomic_DNA"/>
</dbReference>
<name>A0ABU6J3B4_9BURK</name>
<proteinExistence type="predicted"/>
<dbReference type="PANTHER" id="PTHR36933:SF1">
    <property type="entry name" value="SLL0788 PROTEIN"/>
    <property type="match status" value="1"/>
</dbReference>
<dbReference type="SUPFAM" id="SSF47240">
    <property type="entry name" value="Ferritin-like"/>
    <property type="match status" value="1"/>
</dbReference>
<feature type="domain" description="DUF305" evidence="3">
    <location>
        <begin position="59"/>
        <end position="201"/>
    </location>
</feature>
<organism evidence="4 5">
    <name type="scientific">Noviherbaspirillum album</name>
    <dbReference type="NCBI Taxonomy" id="3080276"/>
    <lineage>
        <taxon>Bacteria</taxon>
        <taxon>Pseudomonadati</taxon>
        <taxon>Pseudomonadota</taxon>
        <taxon>Betaproteobacteria</taxon>
        <taxon>Burkholderiales</taxon>
        <taxon>Oxalobacteraceae</taxon>
        <taxon>Noviherbaspirillum</taxon>
    </lineage>
</organism>
<dbReference type="Gene3D" id="1.20.1260.10">
    <property type="match status" value="1"/>
</dbReference>
<sequence>MRFASLVTIAATTLAFSAPAYSQKKEPSHAGMHGGQHSGGQMNHAAMQSSPGAEKAPFDLQFLDTMSAHHQMAIEMAQLVEKRSSHDELKQMSKKMIESNEKDIAQIKEWKQEWYADKGDALNMKMPGMMESMKGMSMEKLEAANGETFDSMFIDSMSRHHQGAIKMAQTAASKAQRKEVKDLAKKIVAEQKKEVAQLSKWKQEWKLAGK</sequence>
<dbReference type="InterPro" id="IPR005183">
    <property type="entry name" value="DUF305_CopM-like"/>
</dbReference>
<dbReference type="InterPro" id="IPR012347">
    <property type="entry name" value="Ferritin-like"/>
</dbReference>
<evidence type="ECO:0000256" key="2">
    <source>
        <dbReference type="SAM" id="SignalP"/>
    </source>
</evidence>
<keyword evidence="5" id="KW-1185">Reference proteome</keyword>